<gene>
    <name evidence="5" type="ORF">AD951_01960</name>
</gene>
<evidence type="ECO:0000313" key="6">
    <source>
        <dbReference type="Proteomes" id="UP000075377"/>
    </source>
</evidence>
<dbReference type="InterPro" id="IPR005053">
    <property type="entry name" value="MobA_MobL"/>
</dbReference>
<comment type="caution">
    <text evidence="5">The sequence shown here is derived from an EMBL/GenBank/DDBJ whole genome shotgun (WGS) entry which is preliminary data.</text>
</comment>
<evidence type="ECO:0000313" key="5">
    <source>
        <dbReference type="EMBL" id="KXV70996.1"/>
    </source>
</evidence>
<evidence type="ECO:0000256" key="2">
    <source>
        <dbReference type="ARBA" id="ARBA00022971"/>
    </source>
</evidence>
<accession>A0A149UTA0</accession>
<dbReference type="PATRIC" id="fig|178901.14.peg.2553"/>
<keyword evidence="2" id="KW-0184">Conjugation</keyword>
<evidence type="ECO:0000256" key="1">
    <source>
        <dbReference type="ARBA" id="ARBA00010873"/>
    </source>
</evidence>
<feature type="domain" description="MobA/MobL protein" evidence="4">
    <location>
        <begin position="85"/>
        <end position="261"/>
    </location>
</feature>
<dbReference type="EMBL" id="LHZX01000197">
    <property type="protein sequence ID" value="KXV70996.1"/>
    <property type="molecule type" value="Genomic_DNA"/>
</dbReference>
<sequence>MQIPTGIWQLLMHVEGRAPKPQNRLKPVFRTRKPLDMNAHFGIDFKTARVSGSRKNGNNLRDKAAYAAREGRFEKEPDETDLVAAGSQNLPSWAEDADDFWKTAEAADFGRTATNIRLDMPRNLPRSKQIAALQTFIERELANRPVSWGFHSDEASDGGQNEHVHILASTRTLDGIERNREQFFKRYNTSNPERGGAKKAYFAGAHSAARKEQWREVRTEWAQILNEQLTAEGLPLVDPRSLTEQGIDRPAQRKRGYNQNRAAEQAAHKVIEAQKTTIRTQAAASAAITVRKRRRRIRKPRIADPQALEAVKKDSQLLGQERFDQAKELQCQERNTIAQKKAENCLSRPRKQASGVNIKAAKANITPRQPRIKMAPEIRIQKLLQQALRTTDTIISMPAHVALDAQDNNPKMLKFMRHVYSTEPDWMTGAPPSPFRLDIPSLSRAISASKTPVKQFARNTLQAFKISGKIMAGITIPKQKTAENRQKKTAAQKAWGSNYKPKKTKDIDLSDL</sequence>
<reference evidence="5 6" key="1">
    <citation type="submission" date="2015-06" db="EMBL/GenBank/DDBJ databases">
        <title>Improved classification and identification of acetic acid bacteria using matrix-assisted laser desorption/ionization time-of-flight mass spectrometry; Gluconobacter nephelii and Gluconobacter uchimurae are later heterotypic synonyms of Gluconobacter japonicus and Gluconobacter oxydans, respectively.</title>
        <authorList>
            <person name="Li L."/>
            <person name="Cleenwerck I."/>
            <person name="De Vuyst L."/>
            <person name="Vandamme P."/>
        </authorList>
    </citation>
    <scope>NUCLEOTIDE SEQUENCE [LARGE SCALE GENOMIC DNA]</scope>
    <source>
        <strain evidence="5 6">LMG 1699</strain>
    </source>
</reference>
<dbReference type="AlphaFoldDB" id="A0A149UTA0"/>
<proteinExistence type="inferred from homology"/>
<dbReference type="Gene3D" id="3.30.930.30">
    <property type="match status" value="1"/>
</dbReference>
<feature type="region of interest" description="Disordered" evidence="3">
    <location>
        <begin position="477"/>
        <end position="512"/>
    </location>
</feature>
<evidence type="ECO:0000259" key="4">
    <source>
        <dbReference type="Pfam" id="PF03389"/>
    </source>
</evidence>
<protein>
    <recommendedName>
        <fullName evidence="4">MobA/MobL protein domain-containing protein</fullName>
    </recommendedName>
</protein>
<dbReference type="Pfam" id="PF03389">
    <property type="entry name" value="MobA_MobL"/>
    <property type="match status" value="1"/>
</dbReference>
<name>A0A149UTA0_9PROT</name>
<comment type="similarity">
    <text evidence="1">Belongs to the MobA/MobL family.</text>
</comment>
<organism evidence="5 6">
    <name type="scientific">Acetobacter malorum</name>
    <dbReference type="NCBI Taxonomy" id="178901"/>
    <lineage>
        <taxon>Bacteria</taxon>
        <taxon>Pseudomonadati</taxon>
        <taxon>Pseudomonadota</taxon>
        <taxon>Alphaproteobacteria</taxon>
        <taxon>Acetobacterales</taxon>
        <taxon>Acetobacteraceae</taxon>
        <taxon>Acetobacter</taxon>
    </lineage>
</organism>
<dbReference type="Proteomes" id="UP000075377">
    <property type="component" value="Unassembled WGS sequence"/>
</dbReference>
<dbReference type="OrthoDB" id="1826980at2"/>
<evidence type="ECO:0000256" key="3">
    <source>
        <dbReference type="SAM" id="MobiDB-lite"/>
    </source>
</evidence>